<keyword evidence="3" id="KW-1185">Reference proteome</keyword>
<name>A0A151P240_ALLMI</name>
<gene>
    <name evidence="2" type="ORF">Y1Q_0017481</name>
</gene>
<evidence type="ECO:0000313" key="2">
    <source>
        <dbReference type="EMBL" id="KYO43146.1"/>
    </source>
</evidence>
<evidence type="ECO:0000259" key="1">
    <source>
        <dbReference type="Pfam" id="PF00078"/>
    </source>
</evidence>
<dbReference type="Proteomes" id="UP000050525">
    <property type="component" value="Unassembled WGS sequence"/>
</dbReference>
<dbReference type="EMBL" id="AKHW03001210">
    <property type="protein sequence ID" value="KYO43146.1"/>
    <property type="molecule type" value="Genomic_DNA"/>
</dbReference>
<dbReference type="Pfam" id="PF00078">
    <property type="entry name" value="RVT_1"/>
    <property type="match status" value="1"/>
</dbReference>
<protein>
    <recommendedName>
        <fullName evidence="1">Reverse transcriptase domain-containing protein</fullName>
    </recommendedName>
</protein>
<dbReference type="AlphaFoldDB" id="A0A151P240"/>
<dbReference type="PANTHER" id="PTHR19446">
    <property type="entry name" value="REVERSE TRANSCRIPTASES"/>
    <property type="match status" value="1"/>
</dbReference>
<evidence type="ECO:0000313" key="3">
    <source>
        <dbReference type="Proteomes" id="UP000050525"/>
    </source>
</evidence>
<organism evidence="2 3">
    <name type="scientific">Alligator mississippiensis</name>
    <name type="common">American alligator</name>
    <dbReference type="NCBI Taxonomy" id="8496"/>
    <lineage>
        <taxon>Eukaryota</taxon>
        <taxon>Metazoa</taxon>
        <taxon>Chordata</taxon>
        <taxon>Craniata</taxon>
        <taxon>Vertebrata</taxon>
        <taxon>Euteleostomi</taxon>
        <taxon>Archelosauria</taxon>
        <taxon>Archosauria</taxon>
        <taxon>Crocodylia</taxon>
        <taxon>Alligatoridae</taxon>
        <taxon>Alligatorinae</taxon>
        <taxon>Alligator</taxon>
    </lineage>
</organism>
<feature type="domain" description="Reverse transcriptase" evidence="1">
    <location>
        <begin position="17"/>
        <end position="141"/>
    </location>
</feature>
<reference evidence="2 3" key="1">
    <citation type="journal article" date="2012" name="Genome Biol.">
        <title>Sequencing three crocodilian genomes to illuminate the evolution of archosaurs and amniotes.</title>
        <authorList>
            <person name="St John J.A."/>
            <person name="Braun E.L."/>
            <person name="Isberg S.R."/>
            <person name="Miles L.G."/>
            <person name="Chong A.Y."/>
            <person name="Gongora J."/>
            <person name="Dalzell P."/>
            <person name="Moran C."/>
            <person name="Bed'hom B."/>
            <person name="Abzhanov A."/>
            <person name="Burgess S.C."/>
            <person name="Cooksey A.M."/>
            <person name="Castoe T.A."/>
            <person name="Crawford N.G."/>
            <person name="Densmore L.D."/>
            <person name="Drew J.C."/>
            <person name="Edwards S.V."/>
            <person name="Faircloth B.C."/>
            <person name="Fujita M.K."/>
            <person name="Greenwold M.J."/>
            <person name="Hoffmann F.G."/>
            <person name="Howard J.M."/>
            <person name="Iguchi T."/>
            <person name="Janes D.E."/>
            <person name="Khan S.Y."/>
            <person name="Kohno S."/>
            <person name="de Koning A.J."/>
            <person name="Lance S.L."/>
            <person name="McCarthy F.M."/>
            <person name="McCormack J.E."/>
            <person name="Merchant M.E."/>
            <person name="Peterson D.G."/>
            <person name="Pollock D.D."/>
            <person name="Pourmand N."/>
            <person name="Raney B.J."/>
            <person name="Roessler K.A."/>
            <person name="Sanford J.R."/>
            <person name="Sawyer R.H."/>
            <person name="Schmidt C.J."/>
            <person name="Triplett E.W."/>
            <person name="Tuberville T.D."/>
            <person name="Venegas-Anaya M."/>
            <person name="Howard J.T."/>
            <person name="Jarvis E.D."/>
            <person name="Guillette L.J.Jr."/>
            <person name="Glenn T.C."/>
            <person name="Green R.E."/>
            <person name="Ray D.A."/>
        </authorList>
    </citation>
    <scope>NUCLEOTIDE SEQUENCE [LARGE SCALE GENOMIC DNA]</scope>
    <source>
        <strain evidence="2">KSC_2009_1</strain>
    </source>
</reference>
<proteinExistence type="predicted"/>
<sequence length="228" mass="26582">MDRGLMTLLYKDRPREDLKNWRPMTLLNFNYKLLPKVLAERFKSVLGVIIPDEQSGIVPGGQIHGALLQLRDELQQEGDSGQKMAVLNLDWEKAYNRVSYQFLFTTLQRMGIPPTFTSWIRTVYTDVKWQSAGYLLRQWGGVCTNQGILWAMERPQFYRIPTKFQSEYGLQKESPATMSNHKKIQKAVRDRDRLSTVETIPDEDCQAIWNRIIHKDLCKDRRDQTSVG</sequence>
<accession>A0A151P240</accession>
<comment type="caution">
    <text evidence="2">The sequence shown here is derived from an EMBL/GenBank/DDBJ whole genome shotgun (WGS) entry which is preliminary data.</text>
</comment>
<dbReference type="InterPro" id="IPR000477">
    <property type="entry name" value="RT_dom"/>
</dbReference>